<dbReference type="GO" id="GO:0005829">
    <property type="term" value="C:cytosol"/>
    <property type="evidence" value="ECO:0007669"/>
    <property type="project" value="TreeGrafter"/>
</dbReference>
<keyword evidence="1 5" id="KW-0806">Transcription termination</keyword>
<dbReference type="GO" id="GO:0031564">
    <property type="term" value="P:transcription antitermination"/>
    <property type="evidence" value="ECO:0007669"/>
    <property type="project" value="UniProtKB-UniRule"/>
</dbReference>
<name>A0A239VQH3_9MICO</name>
<evidence type="ECO:0000256" key="5">
    <source>
        <dbReference type="HAMAP-Rule" id="MF_00948"/>
    </source>
</evidence>
<dbReference type="FunFam" id="2.30.30.30:FF:000002">
    <property type="entry name" value="Transcription termination/antitermination factor NusG"/>
    <property type="match status" value="1"/>
</dbReference>
<keyword evidence="8" id="KW-0175">Coiled coil</keyword>
<feature type="region of interest" description="Disordered" evidence="9">
    <location>
        <begin position="34"/>
        <end position="78"/>
    </location>
</feature>
<evidence type="ECO:0000256" key="9">
    <source>
        <dbReference type="SAM" id="MobiDB-lite"/>
    </source>
</evidence>
<dbReference type="Gene3D" id="3.30.70.940">
    <property type="entry name" value="NusG, N-terminal domain"/>
    <property type="match status" value="1"/>
</dbReference>
<dbReference type="HAMAP" id="MF_00948">
    <property type="entry name" value="NusG"/>
    <property type="match status" value="1"/>
</dbReference>
<evidence type="ECO:0000256" key="2">
    <source>
        <dbReference type="ARBA" id="ARBA00022814"/>
    </source>
</evidence>
<evidence type="ECO:0000256" key="4">
    <source>
        <dbReference type="ARBA" id="ARBA00023163"/>
    </source>
</evidence>
<evidence type="ECO:0000256" key="6">
    <source>
        <dbReference type="NCBIfam" id="TIGR00922"/>
    </source>
</evidence>
<comment type="similarity">
    <text evidence="5 7">Belongs to the NusG family.</text>
</comment>
<feature type="coiled-coil region" evidence="8">
    <location>
        <begin position="128"/>
        <end position="159"/>
    </location>
</feature>
<dbReference type="InterPro" id="IPR006645">
    <property type="entry name" value="NGN-like_dom"/>
</dbReference>
<dbReference type="NCBIfam" id="TIGR00922">
    <property type="entry name" value="nusG"/>
    <property type="match status" value="1"/>
</dbReference>
<proteinExistence type="inferred from homology"/>
<dbReference type="FunFam" id="3.30.70.940:FF:000002">
    <property type="entry name" value="Transcription termination/antitermination protein NusG"/>
    <property type="match status" value="1"/>
</dbReference>
<keyword evidence="12" id="KW-1185">Reference proteome</keyword>
<dbReference type="CDD" id="cd06091">
    <property type="entry name" value="KOW_NusG"/>
    <property type="match status" value="1"/>
</dbReference>
<evidence type="ECO:0000256" key="8">
    <source>
        <dbReference type="SAM" id="Coils"/>
    </source>
</evidence>
<dbReference type="AlphaFoldDB" id="A0A239VQH3"/>
<dbReference type="GO" id="GO:0006353">
    <property type="term" value="P:DNA-templated transcription termination"/>
    <property type="evidence" value="ECO:0007669"/>
    <property type="project" value="UniProtKB-UniRule"/>
</dbReference>
<dbReference type="InterPro" id="IPR047050">
    <property type="entry name" value="NGN"/>
</dbReference>
<dbReference type="InterPro" id="IPR036735">
    <property type="entry name" value="NGN_dom_sf"/>
</dbReference>
<dbReference type="Proteomes" id="UP000242637">
    <property type="component" value="Chromosome 1"/>
</dbReference>
<keyword evidence="4 5" id="KW-0804">Transcription</keyword>
<evidence type="ECO:0000313" key="11">
    <source>
        <dbReference type="EMBL" id="SNV24531.1"/>
    </source>
</evidence>
<dbReference type="EMBL" id="LT906453">
    <property type="protein sequence ID" value="SNV24531.1"/>
    <property type="molecule type" value="Genomic_DNA"/>
</dbReference>
<sequence>MPFVWRVRFRSAGRCAVRDFAHNVNSNVCTDEAQEKVGSDVSQDWTPSESDEAEVRDQVSEAMAAGAPEGMTQDPETDVISDGDALVEAVSDSVEDAEYGDAPAETISEEVGDAEDGAAEGEAELEVEQELTELAEDVEAELSEEAEAEEAALEAASDDMVTEAGDAADIAAATAVREDVKVSTEDDPVEALRQELRFAEGDWYVIHSYAGYENRVKQNLEQRAQSLNLEDYIFQAEVPMEEVTEIKNGQRKKVRRVRVPGYVLVRMDLTDESWGAVRHTPGVTGFVGNAYSPVPLSMDEVVSMLAPAVEAKPEPVAEVEDESLESAAANAANVVQYDVDFEIGESVTVMEGPFETMPATISDILPEQQKLKVLVSIFGRETPVELSFNQVAKI</sequence>
<dbReference type="SUPFAM" id="SSF82679">
    <property type="entry name" value="N-utilization substance G protein NusG, N-terminal domain"/>
    <property type="match status" value="1"/>
</dbReference>
<dbReference type="STRING" id="1121387.GCA_000429885_00446"/>
<feature type="domain" description="NusG-like N-terminal" evidence="10">
    <location>
        <begin position="200"/>
        <end position="308"/>
    </location>
</feature>
<keyword evidence="3 5" id="KW-0805">Transcription regulation</keyword>
<evidence type="ECO:0000313" key="12">
    <source>
        <dbReference type="Proteomes" id="UP000242637"/>
    </source>
</evidence>
<evidence type="ECO:0000256" key="7">
    <source>
        <dbReference type="RuleBase" id="RU000538"/>
    </source>
</evidence>
<dbReference type="SUPFAM" id="SSF50104">
    <property type="entry name" value="Translation proteins SH3-like domain"/>
    <property type="match status" value="1"/>
</dbReference>
<dbReference type="GO" id="GO:0032784">
    <property type="term" value="P:regulation of DNA-templated transcription elongation"/>
    <property type="evidence" value="ECO:0007669"/>
    <property type="project" value="InterPro"/>
</dbReference>
<dbReference type="Pfam" id="PF02357">
    <property type="entry name" value="NusG"/>
    <property type="match status" value="1"/>
</dbReference>
<dbReference type="PANTHER" id="PTHR30265">
    <property type="entry name" value="RHO-INTERACTING TRANSCRIPTION TERMINATION FACTOR NUSG"/>
    <property type="match status" value="1"/>
</dbReference>
<dbReference type="InterPro" id="IPR043425">
    <property type="entry name" value="NusG-like"/>
</dbReference>
<evidence type="ECO:0000256" key="3">
    <source>
        <dbReference type="ARBA" id="ARBA00023015"/>
    </source>
</evidence>
<evidence type="ECO:0000259" key="10">
    <source>
        <dbReference type="SMART" id="SM00738"/>
    </source>
</evidence>
<dbReference type="GO" id="GO:0006354">
    <property type="term" value="P:DNA-templated transcription elongation"/>
    <property type="evidence" value="ECO:0007669"/>
    <property type="project" value="UniProtKB-UniRule"/>
</dbReference>
<dbReference type="SMART" id="SM00738">
    <property type="entry name" value="NGN"/>
    <property type="match status" value="1"/>
</dbReference>
<dbReference type="InterPro" id="IPR008991">
    <property type="entry name" value="Translation_prot_SH3-like_sf"/>
</dbReference>
<dbReference type="InterPro" id="IPR001062">
    <property type="entry name" value="Transcrpt_antiterm_NusG"/>
</dbReference>
<dbReference type="InterPro" id="IPR015869">
    <property type="entry name" value="Transcrpt_antiterm_NusG_bac_CS"/>
</dbReference>
<dbReference type="Gene3D" id="2.30.30.30">
    <property type="match status" value="1"/>
</dbReference>
<evidence type="ECO:0000256" key="1">
    <source>
        <dbReference type="ARBA" id="ARBA00022472"/>
    </source>
</evidence>
<dbReference type="CDD" id="cd09891">
    <property type="entry name" value="NGN_Bact_1"/>
    <property type="match status" value="1"/>
</dbReference>
<organism evidence="11 12">
    <name type="scientific">Dermatophilus congolensis</name>
    <dbReference type="NCBI Taxonomy" id="1863"/>
    <lineage>
        <taxon>Bacteria</taxon>
        <taxon>Bacillati</taxon>
        <taxon>Actinomycetota</taxon>
        <taxon>Actinomycetes</taxon>
        <taxon>Micrococcales</taxon>
        <taxon>Dermatophilaceae</taxon>
        <taxon>Dermatophilus</taxon>
    </lineage>
</organism>
<reference evidence="11 12" key="1">
    <citation type="submission" date="2017-06" db="EMBL/GenBank/DDBJ databases">
        <authorList>
            <consortium name="Pathogen Informatics"/>
        </authorList>
    </citation>
    <scope>NUCLEOTIDE SEQUENCE [LARGE SCALE GENOMIC DNA]</scope>
    <source>
        <strain evidence="11 12">NCTC13039</strain>
    </source>
</reference>
<dbReference type="PRINTS" id="PR00338">
    <property type="entry name" value="NUSGTNSCPFCT"/>
</dbReference>
<dbReference type="KEGG" id="dco:SAMEA4475696_2078"/>
<keyword evidence="2 5" id="KW-0889">Transcription antitermination</keyword>
<accession>A0A239VQH3</accession>
<gene>
    <name evidence="5 11" type="primary">nusG</name>
    <name evidence="11" type="ORF">SAMEA4475696_02078</name>
</gene>
<dbReference type="InterPro" id="IPR014722">
    <property type="entry name" value="Rib_uL2_dom2"/>
</dbReference>
<protein>
    <recommendedName>
        <fullName evidence="5 6">Transcription termination/antitermination protein NusG</fullName>
    </recommendedName>
</protein>
<keyword evidence="11" id="KW-0675">Receptor</keyword>
<dbReference type="PANTHER" id="PTHR30265:SF2">
    <property type="entry name" value="TRANSCRIPTION TERMINATION_ANTITERMINATION PROTEIN NUSG"/>
    <property type="match status" value="1"/>
</dbReference>
<comment type="function">
    <text evidence="5 7">Participates in transcription elongation, termination and antitermination.</text>
</comment>
<dbReference type="PROSITE" id="PS01014">
    <property type="entry name" value="NUSG"/>
    <property type="match status" value="1"/>
</dbReference>